<dbReference type="EMBL" id="KQ435742">
    <property type="protein sequence ID" value="KOX76725.1"/>
    <property type="molecule type" value="Genomic_DNA"/>
</dbReference>
<accession>A0A0M9A3X9</accession>
<gene>
    <name evidence="2" type="ORF">WN51_11081</name>
</gene>
<evidence type="ECO:0000256" key="1">
    <source>
        <dbReference type="SAM" id="MobiDB-lite"/>
    </source>
</evidence>
<feature type="region of interest" description="Disordered" evidence="1">
    <location>
        <begin position="258"/>
        <end position="287"/>
    </location>
</feature>
<proteinExistence type="predicted"/>
<keyword evidence="3" id="KW-1185">Reference proteome</keyword>
<protein>
    <submittedName>
        <fullName evidence="2">Uncharacterized protein</fullName>
    </submittedName>
</protein>
<feature type="region of interest" description="Disordered" evidence="1">
    <location>
        <begin position="1"/>
        <end position="49"/>
    </location>
</feature>
<dbReference type="OrthoDB" id="7669009at2759"/>
<dbReference type="Proteomes" id="UP000053105">
    <property type="component" value="Unassembled WGS sequence"/>
</dbReference>
<reference evidence="2 3" key="1">
    <citation type="submission" date="2015-07" db="EMBL/GenBank/DDBJ databases">
        <title>The genome of Melipona quadrifasciata.</title>
        <authorList>
            <person name="Pan H."/>
            <person name="Kapheim K."/>
        </authorList>
    </citation>
    <scope>NUCLEOTIDE SEQUENCE [LARGE SCALE GENOMIC DNA]</scope>
    <source>
        <strain evidence="2">0111107301</strain>
        <tissue evidence="2">Whole body</tissue>
    </source>
</reference>
<evidence type="ECO:0000313" key="2">
    <source>
        <dbReference type="EMBL" id="KOX76725.1"/>
    </source>
</evidence>
<feature type="region of interest" description="Disordered" evidence="1">
    <location>
        <begin position="78"/>
        <end position="103"/>
    </location>
</feature>
<sequence>MVDVEDQLEISMSRENATSIMCPRDEDEEIDAREKKRPNTLSREDERIKYNRQKSNVRCTTDPCRKGKVFSSTLDLKPQQAETRLENGGKQSDGYDPANKVGNFEQKPSFGADILKPVDENKSENFLPSLPGRGCDMLPGVKGFGLPGNVTNPEFLPSPLWYPPYPMPQSYPGIDPLHFFIDLRVSGHIWDRKLSERQLPFKGKHCSAFSVPQSKEYNSNRPLNLTRDEACMSRSSEENLRGTNYILRHLTRTYRDISQARKAARSETSTSESEDSSKDVDNITIPSHKPSHVARSYFNINSYSVTDKKGFNQILSFVSLFNFATTVKTIIKKKKRITSELIMISDNAKLQDHFTFIAPIDFHHSAVQLREHDDIIRSDSLNRTYHIIKLVRVACGETQIQIPRRLLIRNRKALDYIEKWRRRSVITHSGNSDKSQKVLTSSEDDTGSSPIPYFLPPVKYSRQLFSYLRVFLRSILYYTVERGRRKGKL</sequence>
<evidence type="ECO:0000313" key="3">
    <source>
        <dbReference type="Proteomes" id="UP000053105"/>
    </source>
</evidence>
<organism evidence="2 3">
    <name type="scientific">Melipona quadrifasciata</name>
    <dbReference type="NCBI Taxonomy" id="166423"/>
    <lineage>
        <taxon>Eukaryota</taxon>
        <taxon>Metazoa</taxon>
        <taxon>Ecdysozoa</taxon>
        <taxon>Arthropoda</taxon>
        <taxon>Hexapoda</taxon>
        <taxon>Insecta</taxon>
        <taxon>Pterygota</taxon>
        <taxon>Neoptera</taxon>
        <taxon>Endopterygota</taxon>
        <taxon>Hymenoptera</taxon>
        <taxon>Apocrita</taxon>
        <taxon>Aculeata</taxon>
        <taxon>Apoidea</taxon>
        <taxon>Anthophila</taxon>
        <taxon>Apidae</taxon>
        <taxon>Melipona</taxon>
    </lineage>
</organism>
<name>A0A0M9A3X9_9HYME</name>
<dbReference type="AlphaFoldDB" id="A0A0M9A3X9"/>